<dbReference type="InterPro" id="IPR040676">
    <property type="entry name" value="DUF5641"/>
</dbReference>
<dbReference type="Gene3D" id="3.30.420.10">
    <property type="entry name" value="Ribonuclease H-like superfamily/Ribonuclease H"/>
    <property type="match status" value="1"/>
</dbReference>
<sequence>MFGPVQIKLNRKTLKEAQVIIFTCMTTRAVHLELVTDRSSDTFLMAFRRFASLRGQPSTCWSDCGTNFVGAQDYLDEMKKTWNLEKLKSTLAQEFSCDLKWEWNTPTASHQNGVVESLIKSVRQALDATCKNQTFTEEQWRTFFAEISFVINGRPLYPSSENIWESPPITPNDILLGPHVTPPQPSPEDRVNPRDLTRSTQQRIAEFWTSWMKYFAPTLLPRNKWYRTREILQTGDLVLEIDKKHRRTQWKMAVVVATNPGVDGLVRKVKIKTQSGQYDRPIHKLCLIATNQELHSSA</sequence>
<dbReference type="GO" id="GO:0003676">
    <property type="term" value="F:nucleic acid binding"/>
    <property type="evidence" value="ECO:0007669"/>
    <property type="project" value="InterPro"/>
</dbReference>
<dbReference type="OMA" id="WESPPIT"/>
<dbReference type="SUPFAM" id="SSF53098">
    <property type="entry name" value="Ribonuclease H-like"/>
    <property type="match status" value="1"/>
</dbReference>
<dbReference type="Proteomes" id="UP000887567">
    <property type="component" value="Unplaced"/>
</dbReference>
<proteinExistence type="predicted"/>
<dbReference type="InterPro" id="IPR036397">
    <property type="entry name" value="RNaseH_sf"/>
</dbReference>
<dbReference type="PANTHER" id="PTHR47331:SF1">
    <property type="entry name" value="GAG-LIKE PROTEIN"/>
    <property type="match status" value="1"/>
</dbReference>
<dbReference type="OrthoDB" id="5972098at2759"/>
<dbReference type="RefSeq" id="XP_020916654.1">
    <property type="nucleotide sequence ID" value="XM_021060995.2"/>
</dbReference>
<keyword evidence="3" id="KW-1185">Reference proteome</keyword>
<dbReference type="Pfam" id="PF18701">
    <property type="entry name" value="DUF5641"/>
    <property type="match status" value="1"/>
</dbReference>
<protein>
    <recommendedName>
        <fullName evidence="1">DUF5641 domain-containing protein</fullName>
    </recommendedName>
</protein>
<dbReference type="PANTHER" id="PTHR47331">
    <property type="entry name" value="PHD-TYPE DOMAIN-CONTAINING PROTEIN"/>
    <property type="match status" value="1"/>
</dbReference>
<dbReference type="EnsemblMetazoa" id="XM_021060995.2">
    <property type="protein sequence ID" value="XP_020916654.1"/>
    <property type="gene ID" value="LOC110254043"/>
</dbReference>
<dbReference type="KEGG" id="epa:110254043"/>
<reference evidence="2" key="1">
    <citation type="submission" date="2022-11" db="UniProtKB">
        <authorList>
            <consortium name="EnsemblMetazoa"/>
        </authorList>
    </citation>
    <scope>IDENTIFICATION</scope>
</reference>
<evidence type="ECO:0000259" key="1">
    <source>
        <dbReference type="Pfam" id="PF18701"/>
    </source>
</evidence>
<evidence type="ECO:0000313" key="3">
    <source>
        <dbReference type="Proteomes" id="UP000887567"/>
    </source>
</evidence>
<organism evidence="2 3">
    <name type="scientific">Exaiptasia diaphana</name>
    <name type="common">Tropical sea anemone</name>
    <name type="synonym">Aiptasia pulchella</name>
    <dbReference type="NCBI Taxonomy" id="2652724"/>
    <lineage>
        <taxon>Eukaryota</taxon>
        <taxon>Metazoa</taxon>
        <taxon>Cnidaria</taxon>
        <taxon>Anthozoa</taxon>
        <taxon>Hexacorallia</taxon>
        <taxon>Actiniaria</taxon>
        <taxon>Aiptasiidae</taxon>
        <taxon>Exaiptasia</taxon>
    </lineage>
</organism>
<dbReference type="InterPro" id="IPR012337">
    <property type="entry name" value="RNaseH-like_sf"/>
</dbReference>
<accession>A0A913Y8T8</accession>
<dbReference type="AlphaFoldDB" id="A0A913Y8T8"/>
<dbReference type="GeneID" id="110254043"/>
<feature type="domain" description="DUF5641" evidence="1">
    <location>
        <begin position="199"/>
        <end position="287"/>
    </location>
</feature>
<name>A0A913Y8T8_EXADI</name>
<evidence type="ECO:0000313" key="2">
    <source>
        <dbReference type="EnsemblMetazoa" id="XP_020916654.1"/>
    </source>
</evidence>